<accession>A0A371G7L1</accession>
<dbReference type="AlphaFoldDB" id="A0A371G7L1"/>
<dbReference type="SUPFAM" id="SSF56672">
    <property type="entry name" value="DNA/RNA polymerases"/>
    <property type="match status" value="1"/>
</dbReference>
<dbReference type="InterPro" id="IPR041373">
    <property type="entry name" value="RT_RNaseH"/>
</dbReference>
<proteinExistence type="predicted"/>
<dbReference type="GO" id="GO:0004519">
    <property type="term" value="F:endonuclease activity"/>
    <property type="evidence" value="ECO:0007669"/>
    <property type="project" value="UniProtKB-KW"/>
</dbReference>
<organism evidence="8 9">
    <name type="scientific">Mucuna pruriens</name>
    <name type="common">Velvet bean</name>
    <name type="synonym">Dolichos pruriens</name>
    <dbReference type="NCBI Taxonomy" id="157652"/>
    <lineage>
        <taxon>Eukaryota</taxon>
        <taxon>Viridiplantae</taxon>
        <taxon>Streptophyta</taxon>
        <taxon>Embryophyta</taxon>
        <taxon>Tracheophyta</taxon>
        <taxon>Spermatophyta</taxon>
        <taxon>Magnoliopsida</taxon>
        <taxon>eudicotyledons</taxon>
        <taxon>Gunneridae</taxon>
        <taxon>Pentapetalae</taxon>
        <taxon>rosids</taxon>
        <taxon>fabids</taxon>
        <taxon>Fabales</taxon>
        <taxon>Fabaceae</taxon>
        <taxon>Papilionoideae</taxon>
        <taxon>50 kb inversion clade</taxon>
        <taxon>NPAAA clade</taxon>
        <taxon>indigoferoid/millettioid clade</taxon>
        <taxon>Phaseoleae</taxon>
        <taxon>Mucuna</taxon>
    </lineage>
</organism>
<keyword evidence="1" id="KW-0808">Transferase</keyword>
<feature type="non-terminal residue" evidence="8">
    <location>
        <position position="1"/>
    </location>
</feature>
<keyword evidence="9" id="KW-1185">Reference proteome</keyword>
<evidence type="ECO:0000256" key="6">
    <source>
        <dbReference type="ARBA" id="ARBA00022918"/>
    </source>
</evidence>
<dbReference type="OrthoDB" id="1426770at2759"/>
<evidence type="ECO:0000259" key="7">
    <source>
        <dbReference type="Pfam" id="PF17917"/>
    </source>
</evidence>
<evidence type="ECO:0000256" key="3">
    <source>
        <dbReference type="ARBA" id="ARBA00022722"/>
    </source>
</evidence>
<evidence type="ECO:0000256" key="4">
    <source>
        <dbReference type="ARBA" id="ARBA00022759"/>
    </source>
</evidence>
<keyword evidence="4" id="KW-0255">Endonuclease</keyword>
<dbReference type="PANTHER" id="PTHR48475">
    <property type="entry name" value="RIBONUCLEASE H"/>
    <property type="match status" value="1"/>
</dbReference>
<evidence type="ECO:0000256" key="2">
    <source>
        <dbReference type="ARBA" id="ARBA00022695"/>
    </source>
</evidence>
<keyword evidence="6" id="KW-0695">RNA-directed DNA polymerase</keyword>
<keyword evidence="5" id="KW-0378">Hydrolase</keyword>
<keyword evidence="2" id="KW-0548">Nucleotidyltransferase</keyword>
<keyword evidence="3" id="KW-0540">Nuclease</keyword>
<evidence type="ECO:0000313" key="9">
    <source>
        <dbReference type="Proteomes" id="UP000257109"/>
    </source>
</evidence>
<dbReference type="GO" id="GO:0016787">
    <property type="term" value="F:hydrolase activity"/>
    <property type="evidence" value="ECO:0007669"/>
    <property type="project" value="UniProtKB-KW"/>
</dbReference>
<dbReference type="Pfam" id="PF17917">
    <property type="entry name" value="RT_RNaseH"/>
    <property type="match status" value="1"/>
</dbReference>
<dbReference type="InterPro" id="IPR043502">
    <property type="entry name" value="DNA/RNA_pol_sf"/>
</dbReference>
<feature type="domain" description="Reverse transcriptase RNase H-like" evidence="7">
    <location>
        <begin position="22"/>
        <end position="78"/>
    </location>
</feature>
<reference evidence="8" key="1">
    <citation type="submission" date="2018-05" db="EMBL/GenBank/DDBJ databases">
        <title>Draft genome of Mucuna pruriens seed.</title>
        <authorList>
            <person name="Nnadi N.E."/>
            <person name="Vos R."/>
            <person name="Hasami M.H."/>
            <person name="Devisetty U.K."/>
            <person name="Aguiy J.C."/>
        </authorList>
    </citation>
    <scope>NUCLEOTIDE SEQUENCE [LARGE SCALE GENOMIC DNA]</scope>
    <source>
        <strain evidence="8">JCA_2017</strain>
    </source>
</reference>
<gene>
    <name evidence="8" type="ORF">CR513_32343</name>
</gene>
<dbReference type="PANTHER" id="PTHR48475:SF1">
    <property type="entry name" value="RNASE H TYPE-1 DOMAIN-CONTAINING PROTEIN"/>
    <property type="match status" value="1"/>
</dbReference>
<evidence type="ECO:0000256" key="5">
    <source>
        <dbReference type="ARBA" id="ARBA00022801"/>
    </source>
</evidence>
<protein>
    <recommendedName>
        <fullName evidence="7">Reverse transcriptase RNase H-like domain-containing protein</fullName>
    </recommendedName>
</protein>
<dbReference type="EMBL" id="QJKJ01006543">
    <property type="protein sequence ID" value="RDX86343.1"/>
    <property type="molecule type" value="Genomic_DNA"/>
</dbReference>
<dbReference type="GO" id="GO:0003964">
    <property type="term" value="F:RNA-directed DNA polymerase activity"/>
    <property type="evidence" value="ECO:0007669"/>
    <property type="project" value="UniProtKB-KW"/>
</dbReference>
<name>A0A371G7L1_MUCPR</name>
<evidence type="ECO:0000313" key="8">
    <source>
        <dbReference type="EMBL" id="RDX86343.1"/>
    </source>
</evidence>
<evidence type="ECO:0000256" key="1">
    <source>
        <dbReference type="ARBA" id="ARBA00022679"/>
    </source>
</evidence>
<dbReference type="Proteomes" id="UP000257109">
    <property type="component" value="Unassembled WGS sequence"/>
</dbReference>
<comment type="caution">
    <text evidence="8">The sequence shown here is derived from an EMBL/GenBank/DDBJ whole genome shotgun (WGS) entry which is preliminary data.</text>
</comment>
<sequence>MRLRMSRGHRKYQMVPRESPIPEKPLILYLMVLDESMGCMLGQQDDMGKEQAIYYLSKKFTYCEKRYSTLKRTCCALV</sequence>